<proteinExistence type="predicted"/>
<reference evidence="1" key="1">
    <citation type="submission" date="2021-05" db="EMBL/GenBank/DDBJ databases">
        <authorList>
            <person name="Pan Q."/>
            <person name="Jouanno E."/>
            <person name="Zahm M."/>
            <person name="Klopp C."/>
            <person name="Cabau C."/>
            <person name="Louis A."/>
            <person name="Berthelot C."/>
            <person name="Parey E."/>
            <person name="Roest Crollius H."/>
            <person name="Montfort J."/>
            <person name="Robinson-Rechavi M."/>
            <person name="Bouchez O."/>
            <person name="Lampietro C."/>
            <person name="Lopez Roques C."/>
            <person name="Donnadieu C."/>
            <person name="Postlethwait J."/>
            <person name="Bobe J."/>
            <person name="Dillon D."/>
            <person name="Chandos A."/>
            <person name="von Hippel F."/>
            <person name="Guiguen Y."/>
        </authorList>
    </citation>
    <scope>NUCLEOTIDE SEQUENCE</scope>
    <source>
        <strain evidence="1">YG-Jan2019</strain>
    </source>
</reference>
<organism evidence="1 2">
    <name type="scientific">Dallia pectoralis</name>
    <name type="common">Alaska blackfish</name>
    <dbReference type="NCBI Taxonomy" id="75939"/>
    <lineage>
        <taxon>Eukaryota</taxon>
        <taxon>Metazoa</taxon>
        <taxon>Chordata</taxon>
        <taxon>Craniata</taxon>
        <taxon>Vertebrata</taxon>
        <taxon>Euteleostomi</taxon>
        <taxon>Actinopterygii</taxon>
        <taxon>Neopterygii</taxon>
        <taxon>Teleostei</taxon>
        <taxon>Protacanthopterygii</taxon>
        <taxon>Esociformes</taxon>
        <taxon>Umbridae</taxon>
        <taxon>Dallia</taxon>
    </lineage>
</organism>
<name>A0ACC2F1X9_DALPE</name>
<gene>
    <name evidence="1" type="ORF">DPEC_G00351350</name>
</gene>
<sequence length="160" mass="18238">MSLLPHHLPLFHPWTPQPTLDALVSALWQGLCPGRRVVSNHDLGPIFGKMTQDPELATMPLYTNYFDPVTEHLPKISPFAQNLNYNLQLNCFDSWADPDREWERAGRQRHVPSYGGPRMSGNCPSRFPRNRDPGESRGPVTNSQYNYQMYDYNGKLPGIG</sequence>
<dbReference type="Proteomes" id="UP001157502">
    <property type="component" value="Chromosome 36"/>
</dbReference>
<evidence type="ECO:0000313" key="1">
    <source>
        <dbReference type="EMBL" id="KAJ7985369.1"/>
    </source>
</evidence>
<keyword evidence="2" id="KW-1185">Reference proteome</keyword>
<comment type="caution">
    <text evidence="1">The sequence shown here is derived from an EMBL/GenBank/DDBJ whole genome shotgun (WGS) entry which is preliminary data.</text>
</comment>
<protein>
    <submittedName>
        <fullName evidence="1">Uncharacterized protein</fullName>
    </submittedName>
</protein>
<evidence type="ECO:0000313" key="2">
    <source>
        <dbReference type="Proteomes" id="UP001157502"/>
    </source>
</evidence>
<dbReference type="EMBL" id="CM055763">
    <property type="protein sequence ID" value="KAJ7985369.1"/>
    <property type="molecule type" value="Genomic_DNA"/>
</dbReference>
<accession>A0ACC2F1X9</accession>